<dbReference type="Pfam" id="PF13391">
    <property type="entry name" value="HNH_2"/>
    <property type="match status" value="1"/>
</dbReference>
<dbReference type="EMBL" id="QYYD01000001">
    <property type="protein sequence ID" value="RJF78919.1"/>
    <property type="molecule type" value="Genomic_DNA"/>
</dbReference>
<name>A0A418VRG3_RHOPL</name>
<accession>A0A418VRG3</accession>
<evidence type="ECO:0000313" key="3">
    <source>
        <dbReference type="EMBL" id="RJF78919.1"/>
    </source>
</evidence>
<dbReference type="Proteomes" id="UP000285523">
    <property type="component" value="Unassembled WGS sequence"/>
</dbReference>
<dbReference type="GO" id="GO:0004519">
    <property type="term" value="F:endonuclease activity"/>
    <property type="evidence" value="ECO:0007669"/>
    <property type="project" value="UniProtKB-KW"/>
</dbReference>
<proteinExistence type="predicted"/>
<dbReference type="InterPro" id="IPR003615">
    <property type="entry name" value="HNH_nuc"/>
</dbReference>
<protein>
    <submittedName>
        <fullName evidence="3">HNH endonuclease</fullName>
    </submittedName>
</protein>
<evidence type="ECO:0000259" key="2">
    <source>
        <dbReference type="Pfam" id="PF13391"/>
    </source>
</evidence>
<dbReference type="AlphaFoldDB" id="A0A418VRG3"/>
<keyword evidence="3" id="KW-0378">Hydrolase</keyword>
<feature type="domain" description="HNH nuclease" evidence="2">
    <location>
        <begin position="256"/>
        <end position="307"/>
    </location>
</feature>
<comment type="caution">
    <text evidence="3">The sequence shown here is derived from an EMBL/GenBank/DDBJ whole genome shotgun (WGS) entry which is preliminary data.</text>
</comment>
<evidence type="ECO:0000313" key="4">
    <source>
        <dbReference type="Proteomes" id="UP000285523"/>
    </source>
</evidence>
<feature type="compositionally biased region" description="Low complexity" evidence="1">
    <location>
        <begin position="23"/>
        <end position="36"/>
    </location>
</feature>
<evidence type="ECO:0000256" key="1">
    <source>
        <dbReference type="SAM" id="MobiDB-lite"/>
    </source>
</evidence>
<gene>
    <name evidence="3" type="ORF">D4Q52_01885</name>
</gene>
<reference evidence="3 4" key="1">
    <citation type="submission" date="2018-09" db="EMBL/GenBank/DDBJ databases">
        <title>Draft genome sequence of Rhodopseudomonas palustris 2.1.18.</title>
        <authorList>
            <person name="Robertson S.L."/>
            <person name="Meyer T.E."/>
            <person name="Kyndt J.A."/>
        </authorList>
    </citation>
    <scope>NUCLEOTIDE SEQUENCE [LARGE SCALE GENOMIC DNA]</scope>
    <source>
        <strain evidence="3 4">2.1.18</strain>
    </source>
</reference>
<feature type="compositionally biased region" description="Low complexity" evidence="1">
    <location>
        <begin position="1"/>
        <end position="10"/>
    </location>
</feature>
<organism evidence="3 4">
    <name type="scientific">Rhodopseudomonas palustris</name>
    <dbReference type="NCBI Taxonomy" id="1076"/>
    <lineage>
        <taxon>Bacteria</taxon>
        <taxon>Pseudomonadati</taxon>
        <taxon>Pseudomonadota</taxon>
        <taxon>Alphaproteobacteria</taxon>
        <taxon>Hyphomicrobiales</taxon>
        <taxon>Nitrobacteraceae</taxon>
        <taxon>Rhodopseudomonas</taxon>
    </lineage>
</organism>
<feature type="compositionally biased region" description="Basic residues" evidence="1">
    <location>
        <begin position="348"/>
        <end position="359"/>
    </location>
</feature>
<feature type="region of interest" description="Disordered" evidence="1">
    <location>
        <begin position="1"/>
        <end position="36"/>
    </location>
</feature>
<keyword evidence="3" id="KW-0540">Nuclease</keyword>
<feature type="region of interest" description="Disordered" evidence="1">
    <location>
        <begin position="338"/>
        <end position="359"/>
    </location>
</feature>
<sequence length="359" mass="40040">MRWWRSSGLSRRGRRRSEDQVPGCSAAQSGSGVSSSLGTRISLRCIRATLATVMGNGMSEAKIAKELADRLVLLGLKRGDCRIEDDTLGERCCSVARWKIGPSAIVDIYCYFGKYFGASHVWVGFGSPRADRISTVMASIDSEAYSAIVFDDWDDGLHIVDSRKMAELKQRKFTAFENYVDRPNHWAWFGQYFRNGDDIASKALPLLRLVIQQLRATQPLATNVHVGATEAKRLMKARLAQDKFRQAVMNRWGCVCALTGCEIAPALEAAHIRSWSSNDDPLRTSPENGLLLSRTLHALFDLGLISFSADGRLKISRYVDGKERKRLGIKEGQKLLGKGLSPQQKKNMTFHRKQSLVDA</sequence>
<keyword evidence="3" id="KW-0255">Endonuclease</keyword>